<feature type="transmembrane region" description="Helical" evidence="1">
    <location>
        <begin position="67"/>
        <end position="85"/>
    </location>
</feature>
<dbReference type="AlphaFoldDB" id="A0A6C0DXF3"/>
<proteinExistence type="predicted"/>
<accession>A0A6C0DXF3</accession>
<sequence>MSTSGSAAASASAGASASNTAYDTTPVPVPEHTLIFFFFMTLGFAIFTLISIQNSKTIDDIEKTKDASLLTMIYLFIVVLGSYFINTTTSKALCSSSNIKWTSILLATLLPWIIIFLSLYMILKAFPGWVAPFSNTLGYLVIKILGVEEILSKLLNKKPPEGDNSELVKAISNISNNKSNFINQIDIEKKNFYEFIEALQNDRIFATTSDDGNSIEDSGLLKDLYKLLVIKNVIGKVTWYALTGVLVSSVSYNYIINMSCEKTIDDINRDLAAADSKAIQYQRDST</sequence>
<evidence type="ECO:0000256" key="1">
    <source>
        <dbReference type="SAM" id="Phobius"/>
    </source>
</evidence>
<feature type="transmembrane region" description="Helical" evidence="1">
    <location>
        <begin position="105"/>
        <end position="123"/>
    </location>
</feature>
<protein>
    <submittedName>
        <fullName evidence="2">Uncharacterized protein</fullName>
    </submittedName>
</protein>
<organism evidence="2">
    <name type="scientific">viral metagenome</name>
    <dbReference type="NCBI Taxonomy" id="1070528"/>
    <lineage>
        <taxon>unclassified sequences</taxon>
        <taxon>metagenomes</taxon>
        <taxon>organismal metagenomes</taxon>
    </lineage>
</organism>
<dbReference type="EMBL" id="MN739686">
    <property type="protein sequence ID" value="QHT21132.1"/>
    <property type="molecule type" value="Genomic_DNA"/>
</dbReference>
<keyword evidence="1" id="KW-1133">Transmembrane helix</keyword>
<keyword evidence="1" id="KW-0472">Membrane</keyword>
<reference evidence="2" key="1">
    <citation type="journal article" date="2020" name="Nature">
        <title>Giant virus diversity and host interactions through global metagenomics.</title>
        <authorList>
            <person name="Schulz F."/>
            <person name="Roux S."/>
            <person name="Paez-Espino D."/>
            <person name="Jungbluth S."/>
            <person name="Walsh D.A."/>
            <person name="Denef V.J."/>
            <person name="McMahon K.D."/>
            <person name="Konstantinidis K.T."/>
            <person name="Eloe-Fadrosh E.A."/>
            <person name="Kyrpides N.C."/>
            <person name="Woyke T."/>
        </authorList>
    </citation>
    <scope>NUCLEOTIDE SEQUENCE</scope>
    <source>
        <strain evidence="2">GVMAG-M-3300023174-75</strain>
    </source>
</reference>
<name>A0A6C0DXF3_9ZZZZ</name>
<evidence type="ECO:0000313" key="2">
    <source>
        <dbReference type="EMBL" id="QHT21132.1"/>
    </source>
</evidence>
<keyword evidence="1" id="KW-0812">Transmembrane</keyword>
<feature type="transmembrane region" description="Helical" evidence="1">
    <location>
        <begin position="33"/>
        <end position="55"/>
    </location>
</feature>